<comment type="caution">
    <text evidence="1">The sequence shown here is derived from an EMBL/GenBank/DDBJ whole genome shotgun (WGS) entry which is preliminary data.</text>
</comment>
<dbReference type="AlphaFoldDB" id="A0AAD5W1P4"/>
<dbReference type="EMBL" id="JANIEX010000037">
    <property type="protein sequence ID" value="KAJ3575443.1"/>
    <property type="molecule type" value="Genomic_DNA"/>
</dbReference>
<gene>
    <name evidence="1" type="ORF">NP233_g1091</name>
</gene>
<sequence length="84" mass="9126">MLVNLGYIALSCYDRSGFTPGRTSLPGSTRLVVVDAHPGPWLLAAVAYFKAISSTSTLVKKQAKWCLLTHFGFKPPALHTVHGR</sequence>
<name>A0AAD5W1P4_9AGAR</name>
<proteinExistence type="predicted"/>
<organism evidence="1 2">
    <name type="scientific">Leucocoprinus birnbaumii</name>
    <dbReference type="NCBI Taxonomy" id="56174"/>
    <lineage>
        <taxon>Eukaryota</taxon>
        <taxon>Fungi</taxon>
        <taxon>Dikarya</taxon>
        <taxon>Basidiomycota</taxon>
        <taxon>Agaricomycotina</taxon>
        <taxon>Agaricomycetes</taxon>
        <taxon>Agaricomycetidae</taxon>
        <taxon>Agaricales</taxon>
        <taxon>Agaricineae</taxon>
        <taxon>Agaricaceae</taxon>
        <taxon>Leucocoprinus</taxon>
    </lineage>
</organism>
<accession>A0AAD5W1P4</accession>
<keyword evidence="2" id="KW-1185">Reference proteome</keyword>
<evidence type="ECO:0000313" key="1">
    <source>
        <dbReference type="EMBL" id="KAJ3575443.1"/>
    </source>
</evidence>
<dbReference type="Proteomes" id="UP001213000">
    <property type="component" value="Unassembled WGS sequence"/>
</dbReference>
<evidence type="ECO:0000313" key="2">
    <source>
        <dbReference type="Proteomes" id="UP001213000"/>
    </source>
</evidence>
<protein>
    <submittedName>
        <fullName evidence="1">Uncharacterized protein</fullName>
    </submittedName>
</protein>
<reference evidence="1" key="1">
    <citation type="submission" date="2022-07" db="EMBL/GenBank/DDBJ databases">
        <title>Genome Sequence of Leucocoprinus birnbaumii.</title>
        <authorList>
            <person name="Buettner E."/>
        </authorList>
    </citation>
    <scope>NUCLEOTIDE SEQUENCE</scope>
    <source>
        <strain evidence="1">VT141</strain>
    </source>
</reference>